<dbReference type="Proteomes" id="UP000625527">
    <property type="component" value="Unassembled WGS sequence"/>
</dbReference>
<accession>A0ABR9N4N1</accession>
<proteinExistence type="predicted"/>
<reference evidence="1 2" key="1">
    <citation type="submission" date="2020-10" db="EMBL/GenBank/DDBJ databases">
        <title>Myceligenerans pegani sp. nov., an endophytic actinomycete isolated from Peganum harmala L. in Xinjiang, China.</title>
        <authorList>
            <person name="Xin L."/>
        </authorList>
    </citation>
    <scope>NUCLEOTIDE SEQUENCE [LARGE SCALE GENOMIC DNA]</scope>
    <source>
        <strain evidence="1 2">TRM65318</strain>
    </source>
</reference>
<evidence type="ECO:0008006" key="3">
    <source>
        <dbReference type="Google" id="ProtNLM"/>
    </source>
</evidence>
<organism evidence="1 2">
    <name type="scientific">Myceligenerans pegani</name>
    <dbReference type="NCBI Taxonomy" id="2776917"/>
    <lineage>
        <taxon>Bacteria</taxon>
        <taxon>Bacillati</taxon>
        <taxon>Actinomycetota</taxon>
        <taxon>Actinomycetes</taxon>
        <taxon>Micrococcales</taxon>
        <taxon>Promicromonosporaceae</taxon>
        <taxon>Myceligenerans</taxon>
    </lineage>
</organism>
<evidence type="ECO:0000313" key="2">
    <source>
        <dbReference type="Proteomes" id="UP000625527"/>
    </source>
</evidence>
<comment type="caution">
    <text evidence="1">The sequence shown here is derived from an EMBL/GenBank/DDBJ whole genome shotgun (WGS) entry which is preliminary data.</text>
</comment>
<dbReference type="EMBL" id="JADAQT010000108">
    <property type="protein sequence ID" value="MBE1878231.1"/>
    <property type="molecule type" value="Genomic_DNA"/>
</dbReference>
<gene>
    <name evidence="1" type="ORF">IHE71_21285</name>
</gene>
<sequence>MSDGARRGTPVPGAVPAVLVAVAVLLAGCGVPPSGVIDGGRAPTGVAPGPTLYFVGPDGELVAQTRDTGRLGTISDALALLLTGTQDPALRTGITSGGTTRVGVTHDGDTIELHLPLAEYDVTPRGLDQIACTALATHVQAGGSADTRVRVLLTVTEPGSDAGEPRGCPVVGRAAVR</sequence>
<name>A0ABR9N4N1_9MICO</name>
<dbReference type="PROSITE" id="PS51257">
    <property type="entry name" value="PROKAR_LIPOPROTEIN"/>
    <property type="match status" value="1"/>
</dbReference>
<dbReference type="RefSeq" id="WP_192864772.1">
    <property type="nucleotide sequence ID" value="NZ_JADAQT010000108.1"/>
</dbReference>
<protein>
    <recommendedName>
        <fullName evidence="3">GerMN domain-containing protein</fullName>
    </recommendedName>
</protein>
<evidence type="ECO:0000313" key="1">
    <source>
        <dbReference type="EMBL" id="MBE1878231.1"/>
    </source>
</evidence>
<keyword evidence="2" id="KW-1185">Reference proteome</keyword>